<dbReference type="Proteomes" id="UP000315289">
    <property type="component" value="Unassembled WGS sequence"/>
</dbReference>
<accession>A0A557SYS8</accession>
<evidence type="ECO:0000313" key="2">
    <source>
        <dbReference type="Proteomes" id="UP000315289"/>
    </source>
</evidence>
<proteinExistence type="predicted"/>
<organism evidence="1 2">
    <name type="scientific">Candidatus Nitrosocosmicus arcticus</name>
    <dbReference type="NCBI Taxonomy" id="2035267"/>
    <lineage>
        <taxon>Archaea</taxon>
        <taxon>Nitrososphaerota</taxon>
        <taxon>Nitrososphaeria</taxon>
        <taxon>Nitrososphaerales</taxon>
        <taxon>Nitrososphaeraceae</taxon>
        <taxon>Candidatus Nitrosocosmicus</taxon>
    </lineage>
</organism>
<comment type="caution">
    <text evidence="1">The sequence shown here is derived from an EMBL/GenBank/DDBJ whole genome shotgun (WGS) entry which is preliminary data.</text>
</comment>
<evidence type="ECO:0000313" key="1">
    <source>
        <dbReference type="EMBL" id="TVP41754.1"/>
    </source>
</evidence>
<protein>
    <submittedName>
        <fullName evidence="1">Uncharacterized protein</fullName>
    </submittedName>
</protein>
<gene>
    <name evidence="1" type="ORF">NARC_10160</name>
</gene>
<dbReference type="EMBL" id="VOAH01000001">
    <property type="protein sequence ID" value="TVP41754.1"/>
    <property type="molecule type" value="Genomic_DNA"/>
</dbReference>
<name>A0A557SYS8_9ARCH</name>
<reference evidence="1 2" key="1">
    <citation type="journal article" date="2019" name="Front. Microbiol.">
        <title>Ammonia Oxidation by the Arctic Terrestrial Thaumarchaeote Candidatus Nitrosocosmicus arcticus Is Stimulated by Increasing Temperatures.</title>
        <authorList>
            <person name="Alves R.J.E."/>
            <person name="Kerou M."/>
            <person name="Zappe A."/>
            <person name="Bittner R."/>
            <person name="Abby S.S."/>
            <person name="Schmidt H.A."/>
            <person name="Pfeifer K."/>
            <person name="Schleper C."/>
        </authorList>
    </citation>
    <scope>NUCLEOTIDE SEQUENCE [LARGE SCALE GENOMIC DNA]</scope>
    <source>
        <strain evidence="1 2">Kfb</strain>
    </source>
</reference>
<keyword evidence="2" id="KW-1185">Reference proteome</keyword>
<dbReference type="AlphaFoldDB" id="A0A557SYS8"/>
<sequence>MYHLDYDHTSLLFTLFRVVILNRHQTVKFKDTFAIVHQFYQFSIEINRENAIRLDSNCFCLSVV</sequence>